<dbReference type="InterPro" id="IPR032818">
    <property type="entry name" value="DedA-like"/>
</dbReference>
<evidence type="ECO:0000256" key="5">
    <source>
        <dbReference type="ARBA" id="ARBA00022989"/>
    </source>
</evidence>
<feature type="transmembrane region" description="Helical" evidence="7">
    <location>
        <begin position="305"/>
        <end position="323"/>
    </location>
</feature>
<feature type="transmembrane region" description="Helical" evidence="7">
    <location>
        <begin position="20"/>
        <end position="53"/>
    </location>
</feature>
<evidence type="ECO:0000256" key="3">
    <source>
        <dbReference type="ARBA" id="ARBA00022475"/>
    </source>
</evidence>
<dbReference type="Proteomes" id="UP001320768">
    <property type="component" value="Unassembled WGS sequence"/>
</dbReference>
<protein>
    <submittedName>
        <fullName evidence="10">VTT domain-containing protein</fullName>
    </submittedName>
</protein>
<keyword evidence="11" id="KW-1185">Reference proteome</keyword>
<keyword evidence="3" id="KW-1003">Cell membrane</keyword>
<name>A0ABT1L4B4_9GAMM</name>
<gene>
    <name evidence="10" type="ORF">MKS91_01395</name>
</gene>
<dbReference type="InterPro" id="IPR000326">
    <property type="entry name" value="PAP2/HPO"/>
</dbReference>
<feature type="domain" description="Phosphatidic acid phosphatase type 2/haloperoxidase" evidence="8">
    <location>
        <begin position="333"/>
        <end position="417"/>
    </location>
</feature>
<evidence type="ECO:0000256" key="1">
    <source>
        <dbReference type="ARBA" id="ARBA00004651"/>
    </source>
</evidence>
<dbReference type="Gene3D" id="1.20.144.10">
    <property type="entry name" value="Phosphatidic acid phosphatase type 2/haloperoxidase"/>
    <property type="match status" value="1"/>
</dbReference>
<feature type="transmembrane region" description="Helical" evidence="7">
    <location>
        <begin position="133"/>
        <end position="161"/>
    </location>
</feature>
<evidence type="ECO:0000313" key="10">
    <source>
        <dbReference type="EMBL" id="MCP8351949.1"/>
    </source>
</evidence>
<evidence type="ECO:0000256" key="2">
    <source>
        <dbReference type="ARBA" id="ARBA00010792"/>
    </source>
</evidence>
<comment type="similarity">
    <text evidence="2">Belongs to the DedA family.</text>
</comment>
<evidence type="ECO:0000256" key="4">
    <source>
        <dbReference type="ARBA" id="ARBA00022692"/>
    </source>
</evidence>
<dbReference type="InterPro" id="IPR036938">
    <property type="entry name" value="PAP2/HPO_sf"/>
</dbReference>
<keyword evidence="5 7" id="KW-1133">Transmembrane helix</keyword>
<feature type="domain" description="VTT" evidence="9">
    <location>
        <begin position="41"/>
        <end position="165"/>
    </location>
</feature>
<feature type="transmembrane region" description="Helical" evidence="7">
    <location>
        <begin position="374"/>
        <end position="391"/>
    </location>
</feature>
<dbReference type="InterPro" id="IPR032816">
    <property type="entry name" value="VTT_dom"/>
</dbReference>
<comment type="subcellular location">
    <subcellularLocation>
        <location evidence="1">Cell membrane</location>
        <topology evidence="1">Multi-pass membrane protein</topology>
    </subcellularLocation>
</comment>
<feature type="transmembrane region" description="Helical" evidence="7">
    <location>
        <begin position="397"/>
        <end position="414"/>
    </location>
</feature>
<evidence type="ECO:0000259" key="8">
    <source>
        <dbReference type="Pfam" id="PF01569"/>
    </source>
</evidence>
<keyword evidence="4 7" id="KW-0812">Transmembrane</keyword>
<dbReference type="Pfam" id="PF01569">
    <property type="entry name" value="PAP2"/>
    <property type="match status" value="1"/>
</dbReference>
<dbReference type="Pfam" id="PF09335">
    <property type="entry name" value="VTT_dom"/>
    <property type="match status" value="1"/>
</dbReference>
<evidence type="ECO:0000256" key="7">
    <source>
        <dbReference type="SAM" id="Phobius"/>
    </source>
</evidence>
<evidence type="ECO:0000256" key="6">
    <source>
        <dbReference type="ARBA" id="ARBA00023136"/>
    </source>
</evidence>
<dbReference type="PANTHER" id="PTHR30353">
    <property type="entry name" value="INNER MEMBRANE PROTEIN DEDA-RELATED"/>
    <property type="match status" value="1"/>
</dbReference>
<dbReference type="PANTHER" id="PTHR30353:SF15">
    <property type="entry name" value="INNER MEMBRANE PROTEIN YABI"/>
    <property type="match status" value="1"/>
</dbReference>
<sequence>MTLYDILPAIGSFFQSHPYWGILLSGFIAFIESLAIIGSIVPGSIVMTIVGFLLGIGAIPLKATLISIFIGAFIGDFISYGVGYYYKNSIAQHHWIQPYNHWILHGEAFMRKHGPLSIIIGRFFGPMRSMIPLIAGITTMNLTAFTLSIIPTIILWSFVYLTPGALMGALSIDMGESMFTAMVYKTLMVAFYIALWQATAIIVSIIHPYIKRLLPQQLTAVNLTHLLKSMVLLMVIGILFHDYLLQKDYILSLNKAFYHLSETYSSTQHILLSQKISALTDPGTSLLIINASFCSVLYYHRHSKLLRHWILILAGCYTIITALKYNLHFERPSTLLDNTSFPSGHVIIPGIMLLLASTVIEYKSYAIAITLRRFSVILLLLVGLSRIILQAHWAIDILISYLVTWAIWHLISVWKNQLIPMISSRHIKLLSASTFMAIIPLLFLYPYMSAPILPKSPLLLTVNQSSDLKNLPTVRYSRTGHINAPLNIIWSKPRTDIENTLLSNDWRQLPKTQTVSGRLMGFLRFNDYQETLPLLPPLLNLHGPDLVFVKITQNTSYIIQLWQLEGAMTTFIGTIAAEDYPESFFTSKLFRCQTGRFNIGNNLPKGYQTVQRESETLENSIESFCWDGKVAVFTH</sequence>
<keyword evidence="6 7" id="KW-0472">Membrane</keyword>
<feature type="transmembrane region" description="Helical" evidence="7">
    <location>
        <begin position="426"/>
        <end position="448"/>
    </location>
</feature>
<comment type="caution">
    <text evidence="10">The sequence shown here is derived from an EMBL/GenBank/DDBJ whole genome shotgun (WGS) entry which is preliminary data.</text>
</comment>
<evidence type="ECO:0000259" key="9">
    <source>
        <dbReference type="Pfam" id="PF09335"/>
    </source>
</evidence>
<organism evidence="10 11">
    <name type="scientific">Candidatus Synchoanobacter obligatus</name>
    <dbReference type="NCBI Taxonomy" id="2919597"/>
    <lineage>
        <taxon>Bacteria</taxon>
        <taxon>Pseudomonadati</taxon>
        <taxon>Pseudomonadota</taxon>
        <taxon>Gammaproteobacteria</taxon>
        <taxon>Candidatus Comchoanobacterales</taxon>
        <taxon>Candidatus Comchoanobacteraceae</taxon>
        <taxon>Candidatus Synchoanobacter</taxon>
    </lineage>
</organism>
<dbReference type="RefSeq" id="WP_258569057.1">
    <property type="nucleotide sequence ID" value="NZ_JAKUDN010000001.1"/>
</dbReference>
<feature type="transmembrane region" description="Helical" evidence="7">
    <location>
        <begin position="182"/>
        <end position="206"/>
    </location>
</feature>
<proteinExistence type="inferred from homology"/>
<accession>A0ABT1L4B4</accession>
<dbReference type="SUPFAM" id="SSF48317">
    <property type="entry name" value="Acid phosphatase/Vanadium-dependent haloperoxidase"/>
    <property type="match status" value="1"/>
</dbReference>
<reference evidence="10 11" key="1">
    <citation type="journal article" date="2022" name="Nat. Microbiol.">
        <title>The microbiome of a bacterivorous marine choanoflagellate contains a resource-demanding obligate bacterial associate.</title>
        <authorList>
            <person name="Needham D.M."/>
            <person name="Poirier C."/>
            <person name="Bachy C."/>
            <person name="George E.E."/>
            <person name="Wilken S."/>
            <person name="Yung C.C.M."/>
            <person name="Limardo A.J."/>
            <person name="Morando M."/>
            <person name="Sudek L."/>
            <person name="Malmstrom R.R."/>
            <person name="Keeling P.J."/>
            <person name="Santoro A.E."/>
            <person name="Worden A.Z."/>
        </authorList>
    </citation>
    <scope>NUCLEOTIDE SEQUENCE [LARGE SCALE GENOMIC DNA]</scope>
    <source>
        <strain evidence="10 11">Comchoano-2</strain>
    </source>
</reference>
<evidence type="ECO:0000313" key="11">
    <source>
        <dbReference type="Proteomes" id="UP001320768"/>
    </source>
</evidence>
<feature type="transmembrane region" description="Helical" evidence="7">
    <location>
        <begin position="226"/>
        <end position="245"/>
    </location>
</feature>
<feature type="transmembrane region" description="Helical" evidence="7">
    <location>
        <begin position="343"/>
        <end position="362"/>
    </location>
</feature>
<dbReference type="EMBL" id="JAKUDN010000001">
    <property type="protein sequence ID" value="MCP8351949.1"/>
    <property type="molecule type" value="Genomic_DNA"/>
</dbReference>